<keyword evidence="2" id="KW-1185">Reference proteome</keyword>
<reference evidence="1" key="1">
    <citation type="journal article" date="2021" name="Environ. Microbiol.">
        <title>Gene family expansions and transcriptome signatures uncover fungal adaptations to wood decay.</title>
        <authorList>
            <person name="Hage H."/>
            <person name="Miyauchi S."/>
            <person name="Viragh M."/>
            <person name="Drula E."/>
            <person name="Min B."/>
            <person name="Chaduli D."/>
            <person name="Navarro D."/>
            <person name="Favel A."/>
            <person name="Norest M."/>
            <person name="Lesage-Meessen L."/>
            <person name="Balint B."/>
            <person name="Merenyi Z."/>
            <person name="de Eugenio L."/>
            <person name="Morin E."/>
            <person name="Martinez A.T."/>
            <person name="Baldrian P."/>
            <person name="Stursova M."/>
            <person name="Martinez M.J."/>
            <person name="Novotny C."/>
            <person name="Magnuson J.K."/>
            <person name="Spatafora J.W."/>
            <person name="Maurice S."/>
            <person name="Pangilinan J."/>
            <person name="Andreopoulos W."/>
            <person name="LaButti K."/>
            <person name="Hundley H."/>
            <person name="Na H."/>
            <person name="Kuo A."/>
            <person name="Barry K."/>
            <person name="Lipzen A."/>
            <person name="Henrissat B."/>
            <person name="Riley R."/>
            <person name="Ahrendt S."/>
            <person name="Nagy L.G."/>
            <person name="Grigoriev I.V."/>
            <person name="Martin F."/>
            <person name="Rosso M.N."/>
        </authorList>
    </citation>
    <scope>NUCLEOTIDE SEQUENCE</scope>
    <source>
        <strain evidence="1">CBS 384.51</strain>
    </source>
</reference>
<evidence type="ECO:0000313" key="1">
    <source>
        <dbReference type="EMBL" id="KAI0086328.1"/>
    </source>
</evidence>
<name>A0ACB8TW98_9APHY</name>
<feature type="non-terminal residue" evidence="1">
    <location>
        <position position="231"/>
    </location>
</feature>
<dbReference type="Proteomes" id="UP001055072">
    <property type="component" value="Unassembled WGS sequence"/>
</dbReference>
<protein>
    <submittedName>
        <fullName evidence="1">Uncharacterized protein</fullName>
    </submittedName>
</protein>
<comment type="caution">
    <text evidence="1">The sequence shown here is derived from an EMBL/GenBank/DDBJ whole genome shotgun (WGS) entry which is preliminary data.</text>
</comment>
<organism evidence="1 2">
    <name type="scientific">Irpex rosettiformis</name>
    <dbReference type="NCBI Taxonomy" id="378272"/>
    <lineage>
        <taxon>Eukaryota</taxon>
        <taxon>Fungi</taxon>
        <taxon>Dikarya</taxon>
        <taxon>Basidiomycota</taxon>
        <taxon>Agaricomycotina</taxon>
        <taxon>Agaricomycetes</taxon>
        <taxon>Polyporales</taxon>
        <taxon>Irpicaceae</taxon>
        <taxon>Irpex</taxon>
    </lineage>
</organism>
<gene>
    <name evidence="1" type="ORF">BDY19DRAFT_869850</name>
</gene>
<dbReference type="EMBL" id="MU274924">
    <property type="protein sequence ID" value="KAI0086328.1"/>
    <property type="molecule type" value="Genomic_DNA"/>
</dbReference>
<sequence>MVHLVLSTTKGNSSTRPFPHQGYLGLTPVRVDGIVGVRLDEDKKPINAKSLTVSLRAYEARQGRVGGAPHSRLLVDYTQTLWRKPDGEEYAELAELNRPFKITLPKRVAGFSTVNLLDYRTYWRLEVVLEHQSLASVGTRLLKHADILLVRYDTPPPLPSLSLAPQTTLPALSHATNKPRAPVLHYNLSTPTFPIGPSDLVFTSVFIQPADPNVSIRSASLLIERRIDLHE</sequence>
<accession>A0ACB8TW98</accession>
<evidence type="ECO:0000313" key="2">
    <source>
        <dbReference type="Proteomes" id="UP001055072"/>
    </source>
</evidence>
<proteinExistence type="predicted"/>